<evidence type="ECO:0000313" key="5">
    <source>
        <dbReference type="EMBL" id="MEJ8854209.1"/>
    </source>
</evidence>
<dbReference type="PANTHER" id="PTHR43685:SF5">
    <property type="entry name" value="GLYCOSYLTRANSFERASE EPSE-RELATED"/>
    <property type="match status" value="1"/>
</dbReference>
<dbReference type="GO" id="GO:0016757">
    <property type="term" value="F:glycosyltransferase activity"/>
    <property type="evidence" value="ECO:0007669"/>
    <property type="project" value="UniProtKB-KW"/>
</dbReference>
<organism evidence="5 6">
    <name type="scientific">Variovorax robiniae</name>
    <dbReference type="NCBI Taxonomy" id="1836199"/>
    <lineage>
        <taxon>Bacteria</taxon>
        <taxon>Pseudomonadati</taxon>
        <taxon>Pseudomonadota</taxon>
        <taxon>Betaproteobacteria</taxon>
        <taxon>Burkholderiales</taxon>
        <taxon>Comamonadaceae</taxon>
        <taxon>Variovorax</taxon>
    </lineage>
</organism>
<dbReference type="EMBL" id="JBBKZS010000002">
    <property type="protein sequence ID" value="MEJ8854209.1"/>
    <property type="molecule type" value="Genomic_DNA"/>
</dbReference>
<reference evidence="5 6" key="1">
    <citation type="submission" date="2024-03" db="EMBL/GenBank/DDBJ databases">
        <title>Novel species of the genus Variovorax.</title>
        <authorList>
            <person name="Liu Q."/>
            <person name="Xin Y.-H."/>
        </authorList>
    </citation>
    <scope>NUCLEOTIDE SEQUENCE [LARGE SCALE GENOMIC DNA]</scope>
    <source>
        <strain evidence="5 6">KACC 18901</strain>
    </source>
</reference>
<dbReference type="CDD" id="cd00761">
    <property type="entry name" value="Glyco_tranf_GTA_type"/>
    <property type="match status" value="1"/>
</dbReference>
<keyword evidence="3 5" id="KW-0808">Transferase</keyword>
<evidence type="ECO:0000256" key="1">
    <source>
        <dbReference type="ARBA" id="ARBA00006739"/>
    </source>
</evidence>
<dbReference type="EC" id="2.4.-.-" evidence="5"/>
<dbReference type="Pfam" id="PF00535">
    <property type="entry name" value="Glycos_transf_2"/>
    <property type="match status" value="1"/>
</dbReference>
<keyword evidence="2 5" id="KW-0328">Glycosyltransferase</keyword>
<evidence type="ECO:0000313" key="6">
    <source>
        <dbReference type="Proteomes" id="UP001367030"/>
    </source>
</evidence>
<gene>
    <name evidence="5" type="ORF">WKW79_06500</name>
</gene>
<dbReference type="SUPFAM" id="SSF53448">
    <property type="entry name" value="Nucleotide-diphospho-sugar transferases"/>
    <property type="match status" value="1"/>
</dbReference>
<dbReference type="InterPro" id="IPR029044">
    <property type="entry name" value="Nucleotide-diphossugar_trans"/>
</dbReference>
<proteinExistence type="inferred from homology"/>
<protein>
    <submittedName>
        <fullName evidence="5">Glycosyltransferase family A protein</fullName>
        <ecNumber evidence="5">2.4.-.-</ecNumber>
    </submittedName>
</protein>
<name>A0ABU8X502_9BURK</name>
<dbReference type="RefSeq" id="WP_340334289.1">
    <property type="nucleotide sequence ID" value="NZ_JBBKZS010000002.1"/>
</dbReference>
<accession>A0ABU8X502</accession>
<feature type="domain" description="Glycosyltransferase 2-like" evidence="4">
    <location>
        <begin position="11"/>
        <end position="130"/>
    </location>
</feature>
<dbReference type="InterPro" id="IPR050834">
    <property type="entry name" value="Glycosyltransf_2"/>
</dbReference>
<keyword evidence="6" id="KW-1185">Reference proteome</keyword>
<dbReference type="PANTHER" id="PTHR43685">
    <property type="entry name" value="GLYCOSYLTRANSFERASE"/>
    <property type="match status" value="1"/>
</dbReference>
<evidence type="ECO:0000259" key="4">
    <source>
        <dbReference type="Pfam" id="PF00535"/>
    </source>
</evidence>
<evidence type="ECO:0000256" key="3">
    <source>
        <dbReference type="ARBA" id="ARBA00022679"/>
    </source>
</evidence>
<evidence type="ECO:0000256" key="2">
    <source>
        <dbReference type="ARBA" id="ARBA00022676"/>
    </source>
</evidence>
<comment type="caution">
    <text evidence="5">The sequence shown here is derived from an EMBL/GenBank/DDBJ whole genome shotgun (WGS) entry which is preliminary data.</text>
</comment>
<dbReference type="Gene3D" id="3.90.550.10">
    <property type="entry name" value="Spore Coat Polysaccharide Biosynthesis Protein SpsA, Chain A"/>
    <property type="match status" value="1"/>
</dbReference>
<comment type="similarity">
    <text evidence="1">Belongs to the glycosyltransferase 2 family.</text>
</comment>
<dbReference type="InterPro" id="IPR001173">
    <property type="entry name" value="Glyco_trans_2-like"/>
</dbReference>
<sequence>MADAQRTPLVSFYVPVYNGAAYLREALDSISAQTFDDWECLLIDDCSTDGSPGILEDACRDARFRMVRQPTNLNVANASNLAIRLARGKYLARLDQDDLAEPTRLAEQAGFMESHPEVDVCGGALLYFGLQNGLVRLPADDGAIKANLLTGMNNIGNPASTVRTDFLREHSIVNDPRYPLSCDYGMWVDCTLAGARFANLPGVMTRYRTHEGQASVDMVALQVGVIHAKTRLLLTWFPDLSYAEVQAMEPLLRGNAAVFLDRESAARGVTALRKAMASPRASVSGEDRTAVEAYLAQRCAIWQGHLDEA</sequence>
<dbReference type="Proteomes" id="UP001367030">
    <property type="component" value="Unassembled WGS sequence"/>
</dbReference>